<dbReference type="InterPro" id="IPR036866">
    <property type="entry name" value="RibonucZ/Hydroxyglut_hydro"/>
</dbReference>
<dbReference type="PANTHER" id="PTHR46233:SF3">
    <property type="entry name" value="HYDROXYACYLGLUTATHIONE HYDROLASE GLOC"/>
    <property type="match status" value="1"/>
</dbReference>
<dbReference type="OrthoDB" id="9802248at2"/>
<dbReference type="STRING" id="929713.NIASO_05545"/>
<dbReference type="PANTHER" id="PTHR46233">
    <property type="entry name" value="HYDROXYACYLGLUTATHIONE HYDROLASE GLOC"/>
    <property type="match status" value="1"/>
</dbReference>
<evidence type="ECO:0000256" key="4">
    <source>
        <dbReference type="ARBA" id="ARBA00022833"/>
    </source>
</evidence>
<dbReference type="NCBIfam" id="NF012229">
    <property type="entry name" value="bla_class_B_core"/>
    <property type="match status" value="1"/>
</dbReference>
<comment type="cofactor">
    <cofactor evidence="1">
        <name>Zn(2+)</name>
        <dbReference type="ChEBI" id="CHEBI:29105"/>
    </cofactor>
</comment>
<name>W0EVG0_9BACT</name>
<dbReference type="Pfam" id="PF00753">
    <property type="entry name" value="Lactamase_B"/>
    <property type="match status" value="1"/>
</dbReference>
<dbReference type="NCBIfam" id="NF033105">
    <property type="entry name" value="bla_subclass_B3"/>
    <property type="match status" value="1"/>
</dbReference>
<evidence type="ECO:0000256" key="3">
    <source>
        <dbReference type="ARBA" id="ARBA00022801"/>
    </source>
</evidence>
<dbReference type="KEGG" id="nso:NIASO_05545"/>
<keyword evidence="2" id="KW-0479">Metal-binding</keyword>
<dbReference type="AlphaFoldDB" id="W0EVG0"/>
<dbReference type="eggNOG" id="COG0491">
    <property type="taxonomic scope" value="Bacteria"/>
</dbReference>
<evidence type="ECO:0000259" key="5">
    <source>
        <dbReference type="SMART" id="SM00849"/>
    </source>
</evidence>
<dbReference type="CDD" id="cd16308">
    <property type="entry name" value="GOB1-like_MBL-B3"/>
    <property type="match status" value="1"/>
</dbReference>
<dbReference type="InterPro" id="IPR001279">
    <property type="entry name" value="Metallo-B-lactamas"/>
</dbReference>
<sequence>MRIASFIFICSLVCSPAIGQKVVEPKALAEWSEPFAPFRIVGNLYYVGTKELACYLVTTPDGNILVNTGLAASLPLIKANIEALGFKFTNIKILLTNQVHYDHVGAMAAIKKQTGALMMVDAKDAAVLASGGASDYEMGKYGTTFAPVKADRLLKDGDTVSLGGTHLKLLHHPGHTMGSCSFMLDVKDNNKTYRVLLANMPTIIVDRKFSEVAGYPGIASDYAYTFSAMKRLSFDLWVAAHASQFDLQQKHPLHSKYNPGAFADRKDYDAALADLYKSYQAKIMQDK</sequence>
<evidence type="ECO:0000313" key="6">
    <source>
        <dbReference type="EMBL" id="AHF14790.1"/>
    </source>
</evidence>
<feature type="domain" description="Metallo-beta-lactamase" evidence="5">
    <location>
        <begin position="51"/>
        <end position="241"/>
    </location>
</feature>
<dbReference type="RefSeq" id="WP_025298727.1">
    <property type="nucleotide sequence ID" value="NZ_CP007035.1"/>
</dbReference>
<evidence type="ECO:0000313" key="7">
    <source>
        <dbReference type="Proteomes" id="UP000003586"/>
    </source>
</evidence>
<reference evidence="6 7" key="1">
    <citation type="submission" date="2013-12" db="EMBL/GenBank/DDBJ databases">
        <authorList>
            <consortium name="DOE Joint Genome Institute"/>
            <person name="Eisen J."/>
            <person name="Huntemann M."/>
            <person name="Han J."/>
            <person name="Chen A."/>
            <person name="Kyrpides N."/>
            <person name="Mavromatis K."/>
            <person name="Markowitz V."/>
            <person name="Palaniappan K."/>
            <person name="Ivanova N."/>
            <person name="Schaumberg A."/>
            <person name="Pati A."/>
            <person name="Liolios K."/>
            <person name="Nordberg H.P."/>
            <person name="Cantor M.N."/>
            <person name="Hua S.X."/>
            <person name="Woyke T."/>
        </authorList>
    </citation>
    <scope>NUCLEOTIDE SEQUENCE [LARGE SCALE GENOMIC DNA]</scope>
    <source>
        <strain evidence="7">DSM 19437</strain>
    </source>
</reference>
<organism evidence="6 7">
    <name type="scientific">Niabella soli DSM 19437</name>
    <dbReference type="NCBI Taxonomy" id="929713"/>
    <lineage>
        <taxon>Bacteria</taxon>
        <taxon>Pseudomonadati</taxon>
        <taxon>Bacteroidota</taxon>
        <taxon>Chitinophagia</taxon>
        <taxon>Chitinophagales</taxon>
        <taxon>Chitinophagaceae</taxon>
        <taxon>Niabella</taxon>
    </lineage>
</organism>
<dbReference type="GO" id="GO:0046872">
    <property type="term" value="F:metal ion binding"/>
    <property type="evidence" value="ECO:0007669"/>
    <property type="project" value="UniProtKB-KW"/>
</dbReference>
<dbReference type="SUPFAM" id="SSF56281">
    <property type="entry name" value="Metallo-hydrolase/oxidoreductase"/>
    <property type="match status" value="1"/>
</dbReference>
<keyword evidence="7" id="KW-1185">Reference proteome</keyword>
<dbReference type="GO" id="GO:0016787">
    <property type="term" value="F:hydrolase activity"/>
    <property type="evidence" value="ECO:0007669"/>
    <property type="project" value="UniProtKB-KW"/>
</dbReference>
<keyword evidence="4" id="KW-0862">Zinc</keyword>
<accession>W0EVG0</accession>
<proteinExistence type="predicted"/>
<evidence type="ECO:0000256" key="2">
    <source>
        <dbReference type="ARBA" id="ARBA00022723"/>
    </source>
</evidence>
<protein>
    <submittedName>
        <fullName evidence="6">Beta-lactamase</fullName>
    </submittedName>
</protein>
<dbReference type="SMART" id="SM00849">
    <property type="entry name" value="Lactamase_B"/>
    <property type="match status" value="1"/>
</dbReference>
<dbReference type="EMBL" id="CP007035">
    <property type="protein sequence ID" value="AHF14790.1"/>
    <property type="molecule type" value="Genomic_DNA"/>
</dbReference>
<dbReference type="Proteomes" id="UP000003586">
    <property type="component" value="Chromosome"/>
</dbReference>
<gene>
    <name evidence="6" type="ORF">NIASO_05545</name>
</gene>
<dbReference type="HOGENOM" id="CLU_066441_1_0_10"/>
<dbReference type="Gene3D" id="3.60.15.10">
    <property type="entry name" value="Ribonuclease Z/Hydroxyacylglutathione hydrolase-like"/>
    <property type="match status" value="1"/>
</dbReference>
<keyword evidence="3" id="KW-0378">Hydrolase</keyword>
<dbReference type="InterPro" id="IPR051453">
    <property type="entry name" value="MBL_Glyoxalase_II"/>
</dbReference>
<evidence type="ECO:0000256" key="1">
    <source>
        <dbReference type="ARBA" id="ARBA00001947"/>
    </source>
</evidence>